<evidence type="ECO:0000313" key="3">
    <source>
        <dbReference type="EMBL" id="KRN59473.1"/>
    </source>
</evidence>
<dbReference type="OrthoDB" id="2149848at2"/>
<feature type="compositionally biased region" description="Low complexity" evidence="1">
    <location>
        <begin position="22"/>
        <end position="37"/>
    </location>
</feature>
<dbReference type="Proteomes" id="UP000050934">
    <property type="component" value="Unassembled WGS sequence"/>
</dbReference>
<comment type="caution">
    <text evidence="3">The sequence shown here is derived from an EMBL/GenBank/DDBJ whole genome shotgun (WGS) entry which is preliminary data.</text>
</comment>
<evidence type="ECO:0000313" key="4">
    <source>
        <dbReference type="Proteomes" id="UP000050934"/>
    </source>
</evidence>
<feature type="signal peptide" evidence="2">
    <location>
        <begin position="1"/>
        <end position="21"/>
    </location>
</feature>
<evidence type="ECO:0008006" key="5">
    <source>
        <dbReference type="Google" id="ProtNLM"/>
    </source>
</evidence>
<dbReference type="STRING" id="396268.IV45_GL001217"/>
<dbReference type="RefSeq" id="WP_057739605.1">
    <property type="nucleotide sequence ID" value="NZ_JQBW01000004.1"/>
</dbReference>
<feature type="region of interest" description="Disordered" evidence="1">
    <location>
        <begin position="22"/>
        <end position="111"/>
    </location>
</feature>
<feature type="compositionally biased region" description="Basic residues" evidence="1">
    <location>
        <begin position="38"/>
        <end position="51"/>
    </location>
</feature>
<accession>A0A0R2I2R7</accession>
<evidence type="ECO:0000256" key="2">
    <source>
        <dbReference type="SAM" id="SignalP"/>
    </source>
</evidence>
<dbReference type="EMBL" id="JQBW01000004">
    <property type="protein sequence ID" value="KRN59473.1"/>
    <property type="molecule type" value="Genomic_DNA"/>
</dbReference>
<feature type="compositionally biased region" description="Low complexity" evidence="1">
    <location>
        <begin position="52"/>
        <end position="69"/>
    </location>
</feature>
<keyword evidence="4" id="KW-1185">Reference proteome</keyword>
<protein>
    <recommendedName>
        <fullName evidence="5">Lipoprotein</fullName>
    </recommendedName>
</protein>
<sequence length="148" mass="15797">MKKFGLILTVLLTGCSLVACGNSSSKKGSSRKNATSKVVKHHKKSKKKANSKKQSNSSSSIANGTNSSQGRQPNNNGQQTQASANGQLPPASDLHDFVNRYGESPAAYLSDHYGMSPEQAVQSVPNNMKSSGEIQDTIMLQQGKDPFK</sequence>
<reference evidence="3 4" key="1">
    <citation type="journal article" date="2015" name="Genome Announc.">
        <title>Expanding the biotechnology potential of lactobacilli through comparative genomics of 213 strains and associated genera.</title>
        <authorList>
            <person name="Sun Z."/>
            <person name="Harris H.M."/>
            <person name="McCann A."/>
            <person name="Guo C."/>
            <person name="Argimon S."/>
            <person name="Zhang W."/>
            <person name="Yang X."/>
            <person name="Jeffery I.B."/>
            <person name="Cooney J.C."/>
            <person name="Kagawa T.F."/>
            <person name="Liu W."/>
            <person name="Song Y."/>
            <person name="Salvetti E."/>
            <person name="Wrobel A."/>
            <person name="Rasinkangas P."/>
            <person name="Parkhill J."/>
            <person name="Rea M.C."/>
            <person name="O'Sullivan O."/>
            <person name="Ritari J."/>
            <person name="Douillard F.P."/>
            <person name="Paul Ross R."/>
            <person name="Yang R."/>
            <person name="Briner A.E."/>
            <person name="Felis G.E."/>
            <person name="de Vos W.M."/>
            <person name="Barrangou R."/>
            <person name="Klaenhammer T.R."/>
            <person name="Caufield P.W."/>
            <person name="Cui Y."/>
            <person name="Zhang H."/>
            <person name="O'Toole P.W."/>
        </authorList>
    </citation>
    <scope>NUCLEOTIDE SEQUENCE [LARGE SCALE GENOMIC DNA]</scope>
    <source>
        <strain evidence="3 4">DSM 17896</strain>
    </source>
</reference>
<evidence type="ECO:0000256" key="1">
    <source>
        <dbReference type="SAM" id="MobiDB-lite"/>
    </source>
</evidence>
<gene>
    <name evidence="3" type="ORF">IV45_GL001217</name>
</gene>
<dbReference type="PROSITE" id="PS51257">
    <property type="entry name" value="PROKAR_LIPOPROTEIN"/>
    <property type="match status" value="1"/>
</dbReference>
<name>A0A0R2I2R7_9LACO</name>
<feature type="chain" id="PRO_5038577270" description="Lipoprotein" evidence="2">
    <location>
        <begin position="22"/>
        <end position="148"/>
    </location>
</feature>
<dbReference type="PATRIC" id="fig|396268.3.peg.1229"/>
<keyword evidence="2" id="KW-0732">Signal</keyword>
<feature type="compositionally biased region" description="Polar residues" evidence="1">
    <location>
        <begin position="70"/>
        <end position="86"/>
    </location>
</feature>
<organism evidence="3 4">
    <name type="scientific">Limosilactobacillus secaliphilus</name>
    <dbReference type="NCBI Taxonomy" id="396268"/>
    <lineage>
        <taxon>Bacteria</taxon>
        <taxon>Bacillati</taxon>
        <taxon>Bacillota</taxon>
        <taxon>Bacilli</taxon>
        <taxon>Lactobacillales</taxon>
        <taxon>Lactobacillaceae</taxon>
        <taxon>Limosilactobacillus</taxon>
    </lineage>
</organism>
<proteinExistence type="predicted"/>
<dbReference type="AlphaFoldDB" id="A0A0R2I2R7"/>